<dbReference type="OrthoDB" id="9940325at2"/>
<accession>A0A419N675</accession>
<organism evidence="1 2">
    <name type="scientific">Rahnella woolbedingensis</name>
    <dbReference type="NCBI Taxonomy" id="1510574"/>
    <lineage>
        <taxon>Bacteria</taxon>
        <taxon>Pseudomonadati</taxon>
        <taxon>Pseudomonadota</taxon>
        <taxon>Gammaproteobacteria</taxon>
        <taxon>Enterobacterales</taxon>
        <taxon>Yersiniaceae</taxon>
        <taxon>Rahnella</taxon>
    </lineage>
</organism>
<name>A0A419N675_9GAMM</name>
<keyword evidence="2" id="KW-1185">Reference proteome</keyword>
<protein>
    <recommendedName>
        <fullName evidence="3">DUF3396 domain-containing protein</fullName>
    </recommendedName>
</protein>
<evidence type="ECO:0008006" key="3">
    <source>
        <dbReference type="Google" id="ProtNLM"/>
    </source>
</evidence>
<comment type="caution">
    <text evidence="1">The sequence shown here is derived from an EMBL/GenBank/DDBJ whole genome shotgun (WGS) entry which is preliminary data.</text>
</comment>
<proteinExistence type="predicted"/>
<evidence type="ECO:0000313" key="2">
    <source>
        <dbReference type="Proteomes" id="UP000284908"/>
    </source>
</evidence>
<dbReference type="Proteomes" id="UP000284908">
    <property type="component" value="Unassembled WGS sequence"/>
</dbReference>
<dbReference type="AlphaFoldDB" id="A0A419N675"/>
<dbReference type="RefSeq" id="WP_120133962.1">
    <property type="nucleotide sequence ID" value="NZ_RAHH01000021.1"/>
</dbReference>
<evidence type="ECO:0000313" key="1">
    <source>
        <dbReference type="EMBL" id="RJT42180.1"/>
    </source>
</evidence>
<sequence>MQINDTLWVIDKELSIAPALEIIFRLKRNTEAGELFDCLFPLLLKLEAFPFSNEQSISVLFHDKDQGGWPGAMTPELWLKILKEMKIAAERKIRKKQTVFKICAVEELTSNYIDDLSISLSQNNFPDQACVISVKISTSRTDAWEHLKYVRDNIIAAMSSRFFWASLGYRFVMNPFAQKSAVEMQVSCMRYLGADLQDIVCVQNGWWWNKLRTVNWQTTMNYADPVKDGWDVLPDIVTFLTGEHPSVCDRNNIEPDNMTAFHEYKNLSSKLSPFILDTDDMVWSVKWDPDIYARWAKRWNEIKI</sequence>
<dbReference type="EMBL" id="RAHH01000021">
    <property type="protein sequence ID" value="RJT42180.1"/>
    <property type="molecule type" value="Genomic_DNA"/>
</dbReference>
<reference evidence="1 2" key="1">
    <citation type="submission" date="2018-09" db="EMBL/GenBank/DDBJ databases">
        <authorList>
            <person name="Le Fleche-Mateos A."/>
        </authorList>
    </citation>
    <scope>NUCLEOTIDE SEQUENCE [LARGE SCALE GENOMIC DNA]</scope>
    <source>
        <strain evidence="1 2">DSM 27399</strain>
    </source>
</reference>
<gene>
    <name evidence="1" type="ORF">D6C13_17385</name>
</gene>